<dbReference type="RefSeq" id="WP_004623130.1">
    <property type="nucleotide sequence ID" value="NZ_AORV01000009.1"/>
</dbReference>
<dbReference type="GO" id="GO:0043565">
    <property type="term" value="F:sequence-specific DNA binding"/>
    <property type="evidence" value="ECO:0007669"/>
    <property type="project" value="InterPro"/>
</dbReference>
<feature type="domain" description="HTH araC/xylS-type" evidence="4">
    <location>
        <begin position="167"/>
        <end position="265"/>
    </location>
</feature>
<accession>S0FXX9</accession>
<dbReference type="PATRIC" id="fig|1195236.3.peg.275"/>
<dbReference type="PROSITE" id="PS01124">
    <property type="entry name" value="HTH_ARAC_FAMILY_2"/>
    <property type="match status" value="1"/>
</dbReference>
<dbReference type="eggNOG" id="COG2207">
    <property type="taxonomic scope" value="Bacteria"/>
</dbReference>
<dbReference type="SMART" id="SM00342">
    <property type="entry name" value="HTH_ARAC"/>
    <property type="match status" value="1"/>
</dbReference>
<dbReference type="InterPro" id="IPR018062">
    <property type="entry name" value="HTH_AraC-typ_CS"/>
</dbReference>
<reference evidence="5 6" key="1">
    <citation type="journal article" date="2013" name="Genome Announc.">
        <title>Draft Genome Sequence of the Cellulolytic, Mesophilic, Anaerobic Bacterium Clostridium termitidis Strain CT1112 (DSM 5398).</title>
        <authorList>
            <person name="Lal S."/>
            <person name="Ramachandran U."/>
            <person name="Zhang X."/>
            <person name="Munir R."/>
            <person name="Sparling R."/>
            <person name="Levin D.B."/>
        </authorList>
    </citation>
    <scope>NUCLEOTIDE SEQUENCE [LARGE SCALE GENOMIC DNA]</scope>
    <source>
        <strain evidence="5 6">CT1112</strain>
    </source>
</reference>
<keyword evidence="6" id="KW-1185">Reference proteome</keyword>
<dbReference type="PROSITE" id="PS00041">
    <property type="entry name" value="HTH_ARAC_FAMILY_1"/>
    <property type="match status" value="1"/>
</dbReference>
<dbReference type="STRING" id="1195236.CTER_5475"/>
<keyword evidence="2" id="KW-0238">DNA-binding</keyword>
<dbReference type="CDD" id="cd06986">
    <property type="entry name" value="cupin_MmsR-like_N"/>
    <property type="match status" value="1"/>
</dbReference>
<dbReference type="SUPFAM" id="SSF51215">
    <property type="entry name" value="Regulatory protein AraC"/>
    <property type="match status" value="1"/>
</dbReference>
<dbReference type="InterPro" id="IPR037923">
    <property type="entry name" value="HTH-like"/>
</dbReference>
<evidence type="ECO:0000256" key="3">
    <source>
        <dbReference type="ARBA" id="ARBA00023163"/>
    </source>
</evidence>
<evidence type="ECO:0000259" key="4">
    <source>
        <dbReference type="PROSITE" id="PS01124"/>
    </source>
</evidence>
<proteinExistence type="predicted"/>
<dbReference type="PANTHER" id="PTHR43280:SF2">
    <property type="entry name" value="HTH-TYPE TRANSCRIPTIONAL REGULATOR EXSA"/>
    <property type="match status" value="1"/>
</dbReference>
<protein>
    <submittedName>
        <fullName evidence="5">AraC family transcriptional regulator</fullName>
    </submittedName>
</protein>
<evidence type="ECO:0000313" key="6">
    <source>
        <dbReference type="Proteomes" id="UP000014155"/>
    </source>
</evidence>
<dbReference type="PRINTS" id="PR00032">
    <property type="entry name" value="HTHARAC"/>
</dbReference>
<dbReference type="Pfam" id="PF02311">
    <property type="entry name" value="AraC_binding"/>
    <property type="match status" value="1"/>
</dbReference>
<dbReference type="Pfam" id="PF12833">
    <property type="entry name" value="HTH_18"/>
    <property type="match status" value="1"/>
</dbReference>
<comment type="caution">
    <text evidence="5">The sequence shown here is derived from an EMBL/GenBank/DDBJ whole genome shotgun (WGS) entry which is preliminary data.</text>
</comment>
<evidence type="ECO:0000313" key="5">
    <source>
        <dbReference type="EMBL" id="EMS73969.1"/>
    </source>
</evidence>
<dbReference type="SUPFAM" id="SSF46689">
    <property type="entry name" value="Homeodomain-like"/>
    <property type="match status" value="2"/>
</dbReference>
<organism evidence="5 6">
    <name type="scientific">Ruminiclostridium cellobioparum subsp. termitidis CT1112</name>
    <dbReference type="NCBI Taxonomy" id="1195236"/>
    <lineage>
        <taxon>Bacteria</taxon>
        <taxon>Bacillati</taxon>
        <taxon>Bacillota</taxon>
        <taxon>Clostridia</taxon>
        <taxon>Eubacteriales</taxon>
        <taxon>Oscillospiraceae</taxon>
        <taxon>Ruminiclostridium</taxon>
    </lineage>
</organism>
<dbReference type="Gene3D" id="1.10.10.60">
    <property type="entry name" value="Homeodomain-like"/>
    <property type="match status" value="2"/>
</dbReference>
<evidence type="ECO:0000256" key="1">
    <source>
        <dbReference type="ARBA" id="ARBA00023015"/>
    </source>
</evidence>
<gene>
    <name evidence="5" type="ORF">CTER_5475</name>
</gene>
<dbReference type="GO" id="GO:0003700">
    <property type="term" value="F:DNA-binding transcription factor activity"/>
    <property type="evidence" value="ECO:0007669"/>
    <property type="project" value="InterPro"/>
</dbReference>
<dbReference type="InterPro" id="IPR009057">
    <property type="entry name" value="Homeodomain-like_sf"/>
</dbReference>
<dbReference type="InterPro" id="IPR018060">
    <property type="entry name" value="HTH_AraC"/>
</dbReference>
<dbReference type="Proteomes" id="UP000014155">
    <property type="component" value="Unassembled WGS sequence"/>
</dbReference>
<keyword evidence="3" id="KW-0804">Transcription</keyword>
<keyword evidence="1" id="KW-0805">Transcription regulation</keyword>
<evidence type="ECO:0000256" key="2">
    <source>
        <dbReference type="ARBA" id="ARBA00023125"/>
    </source>
</evidence>
<dbReference type="InterPro" id="IPR003313">
    <property type="entry name" value="AraC-bd"/>
</dbReference>
<dbReference type="Gene3D" id="2.60.120.280">
    <property type="entry name" value="Regulatory protein AraC"/>
    <property type="match status" value="1"/>
</dbReference>
<dbReference type="EMBL" id="AORV01000009">
    <property type="protein sequence ID" value="EMS73969.1"/>
    <property type="molecule type" value="Genomic_DNA"/>
</dbReference>
<sequence>MMHDVPLLNKGFTEINPLLCGWENCESGHPFGPASRDCYLIHYIMSGHGIFQRNGKTYTLSRGSMFLIRPYEITFYKADDNDPWEYIWIGFNGRLVPGLLEDSGFSKDNCTLCTPSVRNIFLSMKETINLHYSAEIFLCGKIFELFSNLQAEYRPVLKGSSGSLYSERAKDYIMANYANRISVENIANMLGIDRRYLCRVFFKNIGDTPQNFLVNYRLEKAAVLLAKYGYSVSEAARSTGYDDIYNFSKMFKKKYGVPPSRYSGAE</sequence>
<name>S0FXX9_RUMCE</name>
<dbReference type="AlphaFoldDB" id="S0FXX9"/>
<dbReference type="InterPro" id="IPR020449">
    <property type="entry name" value="Tscrpt_reg_AraC-type_HTH"/>
</dbReference>
<dbReference type="PANTHER" id="PTHR43280">
    <property type="entry name" value="ARAC-FAMILY TRANSCRIPTIONAL REGULATOR"/>
    <property type="match status" value="1"/>
</dbReference>